<dbReference type="STRING" id="1448308.A0A2T2P4N7"/>
<dbReference type="EMBL" id="KZ678130">
    <property type="protein sequence ID" value="PSN72268.1"/>
    <property type="molecule type" value="Genomic_DNA"/>
</dbReference>
<feature type="transmembrane region" description="Helical" evidence="2">
    <location>
        <begin position="180"/>
        <end position="197"/>
    </location>
</feature>
<dbReference type="PANTHER" id="PTHR35395:SF1">
    <property type="entry name" value="DUF6536 DOMAIN-CONTAINING PROTEIN"/>
    <property type="match status" value="1"/>
</dbReference>
<feature type="transmembrane region" description="Helical" evidence="2">
    <location>
        <begin position="384"/>
        <end position="408"/>
    </location>
</feature>
<feature type="transmembrane region" description="Helical" evidence="2">
    <location>
        <begin position="476"/>
        <end position="497"/>
    </location>
</feature>
<feature type="domain" description="DUF6536" evidence="3">
    <location>
        <begin position="73"/>
        <end position="220"/>
    </location>
</feature>
<feature type="transmembrane region" description="Helical" evidence="2">
    <location>
        <begin position="122"/>
        <end position="141"/>
    </location>
</feature>
<keyword evidence="2" id="KW-0472">Membrane</keyword>
<proteinExistence type="predicted"/>
<feature type="region of interest" description="Disordered" evidence="1">
    <location>
        <begin position="11"/>
        <end position="32"/>
    </location>
</feature>
<keyword evidence="2" id="KW-1133">Transmembrane helix</keyword>
<feature type="transmembrane region" description="Helical" evidence="2">
    <location>
        <begin position="76"/>
        <end position="102"/>
    </location>
</feature>
<evidence type="ECO:0000256" key="1">
    <source>
        <dbReference type="SAM" id="MobiDB-lite"/>
    </source>
</evidence>
<name>A0A2T2P4N7_CORCC</name>
<feature type="transmembrane region" description="Helical" evidence="2">
    <location>
        <begin position="602"/>
        <end position="622"/>
    </location>
</feature>
<sequence>MAYYNEIPLETLDSQPPDTESTSLRGRANAAEPTTPLVERTIKGTFEPILWMKDRVARFKFKAEGKGRYTKGWRTGAIAGGLACLAVFMINLIVTIVFGVKASSGVLFEGNCEKARQLNSEIHLVINGLGAILLSASNYTMQCLSAPTRSEIDVAHAKGVWLDIGILSFRNLRHINPRRVLLWCLLGITTLPLQLFYNSAVYMSIRVNEYEIFAVSTLFLNSSTEIALSNDTRYSTLLHLHNMAQTGSLDNLTNLECINEYARQIQSNRKSLLLVASDDKFNKSYWDAYFSREAAPYVYDEDVSTSSDSLSSSHLYSDVYEWICWGGWFDYEPIQTENGEKYPGCTNLLDEARAYAKNWTAPPMLEPIDYCLSDGSEANCKVQWNVPIAIIVIISNLCKAIVVLYFAIFCNADEPLLTIGDGITSFLQDEDSTTSGIRLLPLKDNDNNELYLPRGPQPHSSTIYRWKDVTSRIRRFITCTLFITACISMFFLLNMGFKSIRDIQSMSLSEILRMGFGSLDARALITFDVKGVMGNIVVANSPQPILSFLYFMYNGLFTAMLLGREWASYSDKRKGLRVSSAPSGEQRSTYFLQLPYRFSIPLMILNALLHWLVSQSLFFVSIESYDIDNHLHSSALTCGFSPIAIVTTIAVTIFMIWGLLAFGYVPLKSDMPLAGSCSAAISAECHLIGVDRYGAATKKVQWGVINVEDGLCHTAFSSGEVRPVEEGDILTGSKMSRSRHDEFSWGYKLSLDSLNWMRRRIGRDK</sequence>
<evidence type="ECO:0000256" key="2">
    <source>
        <dbReference type="SAM" id="Phobius"/>
    </source>
</evidence>
<evidence type="ECO:0000313" key="4">
    <source>
        <dbReference type="EMBL" id="PSN72268.1"/>
    </source>
</evidence>
<feature type="transmembrane region" description="Helical" evidence="2">
    <location>
        <begin position="642"/>
        <end position="665"/>
    </location>
</feature>
<dbReference type="InterPro" id="IPR046623">
    <property type="entry name" value="DUF6536"/>
</dbReference>
<dbReference type="OrthoDB" id="5429634at2759"/>
<accession>A0A2T2P4N7</accession>
<evidence type="ECO:0000259" key="3">
    <source>
        <dbReference type="Pfam" id="PF20163"/>
    </source>
</evidence>
<feature type="compositionally biased region" description="Polar residues" evidence="1">
    <location>
        <begin position="12"/>
        <end position="24"/>
    </location>
</feature>
<dbReference type="AlphaFoldDB" id="A0A2T2P4N7"/>
<dbReference type="Proteomes" id="UP000240883">
    <property type="component" value="Unassembled WGS sequence"/>
</dbReference>
<dbReference type="PANTHER" id="PTHR35395">
    <property type="entry name" value="DUF6536 DOMAIN-CONTAINING PROTEIN"/>
    <property type="match status" value="1"/>
</dbReference>
<keyword evidence="5" id="KW-1185">Reference proteome</keyword>
<organism evidence="4 5">
    <name type="scientific">Corynespora cassiicola Philippines</name>
    <dbReference type="NCBI Taxonomy" id="1448308"/>
    <lineage>
        <taxon>Eukaryota</taxon>
        <taxon>Fungi</taxon>
        <taxon>Dikarya</taxon>
        <taxon>Ascomycota</taxon>
        <taxon>Pezizomycotina</taxon>
        <taxon>Dothideomycetes</taxon>
        <taxon>Pleosporomycetidae</taxon>
        <taxon>Pleosporales</taxon>
        <taxon>Corynesporascaceae</taxon>
        <taxon>Corynespora</taxon>
    </lineage>
</organism>
<protein>
    <recommendedName>
        <fullName evidence="3">DUF6536 domain-containing protein</fullName>
    </recommendedName>
</protein>
<reference evidence="4 5" key="1">
    <citation type="journal article" date="2018" name="Front. Microbiol.">
        <title>Genome-Wide Analysis of Corynespora cassiicola Leaf Fall Disease Putative Effectors.</title>
        <authorList>
            <person name="Lopez D."/>
            <person name="Ribeiro S."/>
            <person name="Label P."/>
            <person name="Fumanal B."/>
            <person name="Venisse J.S."/>
            <person name="Kohler A."/>
            <person name="de Oliveira R.R."/>
            <person name="Labutti K."/>
            <person name="Lipzen A."/>
            <person name="Lail K."/>
            <person name="Bauer D."/>
            <person name="Ohm R.A."/>
            <person name="Barry K.W."/>
            <person name="Spatafora J."/>
            <person name="Grigoriev I.V."/>
            <person name="Martin F.M."/>
            <person name="Pujade-Renaud V."/>
        </authorList>
    </citation>
    <scope>NUCLEOTIDE SEQUENCE [LARGE SCALE GENOMIC DNA]</scope>
    <source>
        <strain evidence="4 5">Philippines</strain>
    </source>
</reference>
<feature type="transmembrane region" description="Helical" evidence="2">
    <location>
        <begin position="545"/>
        <end position="563"/>
    </location>
</feature>
<dbReference type="Pfam" id="PF20163">
    <property type="entry name" value="DUF6536"/>
    <property type="match status" value="1"/>
</dbReference>
<gene>
    <name evidence="4" type="ORF">BS50DRAFT_617555</name>
</gene>
<keyword evidence="2" id="KW-0812">Transmembrane</keyword>
<evidence type="ECO:0000313" key="5">
    <source>
        <dbReference type="Proteomes" id="UP000240883"/>
    </source>
</evidence>